<dbReference type="NCBIfam" id="TIGR00444">
    <property type="entry name" value="mazG"/>
    <property type="match status" value="1"/>
</dbReference>
<protein>
    <recommendedName>
        <fullName evidence="2">NTP pyrophosphohydrolase MazG-like domain-containing protein</fullName>
    </recommendedName>
</protein>
<evidence type="ECO:0000259" key="2">
    <source>
        <dbReference type="Pfam" id="PF03819"/>
    </source>
</evidence>
<dbReference type="SUPFAM" id="SSF101386">
    <property type="entry name" value="all-alpha NTP pyrophosphatases"/>
    <property type="match status" value="2"/>
</dbReference>
<dbReference type="GO" id="GO:0046047">
    <property type="term" value="P:TTP catabolic process"/>
    <property type="evidence" value="ECO:0007669"/>
    <property type="project" value="TreeGrafter"/>
</dbReference>
<reference evidence="3" key="1">
    <citation type="submission" date="2018-05" db="EMBL/GenBank/DDBJ databases">
        <authorList>
            <person name="Lanie J.A."/>
            <person name="Ng W.-L."/>
            <person name="Kazmierczak K.M."/>
            <person name="Andrzejewski T.M."/>
            <person name="Davidsen T.M."/>
            <person name="Wayne K.J."/>
            <person name="Tettelin H."/>
            <person name="Glass J.I."/>
            <person name="Rusch D."/>
            <person name="Podicherti R."/>
            <person name="Tsui H.-C.T."/>
            <person name="Winkler M.E."/>
        </authorList>
    </citation>
    <scope>NUCLEOTIDE SEQUENCE</scope>
</reference>
<keyword evidence="1" id="KW-0175">Coiled coil</keyword>
<proteinExistence type="predicted"/>
<dbReference type="InterPro" id="IPR048015">
    <property type="entry name" value="NTP-PPase_MazG-like_N"/>
</dbReference>
<dbReference type="CDD" id="cd11529">
    <property type="entry name" value="NTP-PPase_MazG_Cterm"/>
    <property type="match status" value="1"/>
</dbReference>
<dbReference type="FunFam" id="1.10.287.1080:FF:000001">
    <property type="entry name" value="Nucleoside triphosphate pyrophosphohydrolase"/>
    <property type="match status" value="1"/>
</dbReference>
<dbReference type="GO" id="GO:0046061">
    <property type="term" value="P:dATP catabolic process"/>
    <property type="evidence" value="ECO:0007669"/>
    <property type="project" value="TreeGrafter"/>
</dbReference>
<dbReference type="CDD" id="cd11528">
    <property type="entry name" value="NTP-PPase_MazG_Nterm"/>
    <property type="match status" value="1"/>
</dbReference>
<dbReference type="Pfam" id="PF03819">
    <property type="entry name" value="MazG"/>
    <property type="match status" value="2"/>
</dbReference>
<gene>
    <name evidence="3" type="ORF">METZ01_LOCUS431526</name>
</gene>
<sequence>MSNSSIGDQFEELINIVHRLKGPDGCPWDKEQTPESLISYMLEETYEVIEAIDEKDWEGLKEELGDLMLHIVFQASIANDNGLFNISESLKNINEKLVRRHPHVFDKKNLVKDNIKPSWELQKHKEKKRNSRLDGIPQSLPGLIRAQRIQEKASHVGFDFQKEEDIWEKISEEIEELKNAQEKNNQDEILEELGDAIFSLINLARFLGISADDALRKSNNKFIDRFKMIENELIRRGKNIEKSSLNEMDDIW</sequence>
<dbReference type="GO" id="GO:0006203">
    <property type="term" value="P:dGTP catabolic process"/>
    <property type="evidence" value="ECO:0007669"/>
    <property type="project" value="TreeGrafter"/>
</dbReference>
<evidence type="ECO:0000256" key="1">
    <source>
        <dbReference type="SAM" id="Coils"/>
    </source>
</evidence>
<dbReference type="FunFam" id="1.10.287.1080:FF:000003">
    <property type="entry name" value="Nucleoside triphosphate pyrophosphohydrolase"/>
    <property type="match status" value="1"/>
</dbReference>
<dbReference type="PANTHER" id="PTHR30522:SF0">
    <property type="entry name" value="NUCLEOSIDE TRIPHOSPHATE PYROPHOSPHOHYDROLASE"/>
    <property type="match status" value="1"/>
</dbReference>
<dbReference type="InterPro" id="IPR004518">
    <property type="entry name" value="MazG-like_dom"/>
</dbReference>
<feature type="coiled-coil region" evidence="1">
    <location>
        <begin position="160"/>
        <end position="190"/>
    </location>
</feature>
<dbReference type="GO" id="GO:0046052">
    <property type="term" value="P:UTP catabolic process"/>
    <property type="evidence" value="ECO:0007669"/>
    <property type="project" value="TreeGrafter"/>
</dbReference>
<dbReference type="GO" id="GO:0006950">
    <property type="term" value="P:response to stress"/>
    <property type="evidence" value="ECO:0007669"/>
    <property type="project" value="UniProtKB-ARBA"/>
</dbReference>
<dbReference type="EMBL" id="UINC01173204">
    <property type="protein sequence ID" value="SVD78672.1"/>
    <property type="molecule type" value="Genomic_DNA"/>
</dbReference>
<dbReference type="InterPro" id="IPR048011">
    <property type="entry name" value="NTP-PPase_MazG-like_C"/>
</dbReference>
<dbReference type="AlphaFoldDB" id="A0A382Y5N6"/>
<dbReference type="NCBIfam" id="NF007113">
    <property type="entry name" value="PRK09562.1"/>
    <property type="match status" value="1"/>
</dbReference>
<dbReference type="GO" id="GO:0047429">
    <property type="term" value="F:nucleoside triphosphate diphosphatase activity"/>
    <property type="evidence" value="ECO:0007669"/>
    <property type="project" value="InterPro"/>
</dbReference>
<dbReference type="InterPro" id="IPR011551">
    <property type="entry name" value="NTP_PyrPHydrolase_MazG"/>
</dbReference>
<dbReference type="PANTHER" id="PTHR30522">
    <property type="entry name" value="NUCLEOSIDE TRIPHOSPHATE PYROPHOSPHOHYDROLASE"/>
    <property type="match status" value="1"/>
</dbReference>
<accession>A0A382Y5N6</accession>
<dbReference type="Gene3D" id="1.10.287.1080">
    <property type="entry name" value="MazG-like"/>
    <property type="match status" value="2"/>
</dbReference>
<feature type="domain" description="NTP pyrophosphohydrolase MazG-like" evidence="2">
    <location>
        <begin position="32"/>
        <end position="105"/>
    </location>
</feature>
<name>A0A382Y5N6_9ZZZZ</name>
<dbReference type="GO" id="GO:0046081">
    <property type="term" value="P:dUTP catabolic process"/>
    <property type="evidence" value="ECO:0007669"/>
    <property type="project" value="TreeGrafter"/>
</dbReference>
<organism evidence="3">
    <name type="scientific">marine metagenome</name>
    <dbReference type="NCBI Taxonomy" id="408172"/>
    <lineage>
        <taxon>unclassified sequences</taxon>
        <taxon>metagenomes</taxon>
        <taxon>ecological metagenomes</taxon>
    </lineage>
</organism>
<feature type="non-terminal residue" evidence="3">
    <location>
        <position position="252"/>
    </location>
</feature>
<evidence type="ECO:0000313" key="3">
    <source>
        <dbReference type="EMBL" id="SVD78672.1"/>
    </source>
</evidence>
<feature type="domain" description="NTP pyrophosphohydrolase MazG-like" evidence="2">
    <location>
        <begin position="161"/>
        <end position="226"/>
    </location>
</feature>
<dbReference type="GO" id="GO:0046076">
    <property type="term" value="P:dTTP catabolic process"/>
    <property type="evidence" value="ECO:0007669"/>
    <property type="project" value="TreeGrafter"/>
</dbReference>